<feature type="transmembrane region" description="Helical" evidence="6">
    <location>
        <begin position="334"/>
        <end position="355"/>
    </location>
</feature>
<feature type="transmembrane region" description="Helical" evidence="6">
    <location>
        <begin position="388"/>
        <end position="409"/>
    </location>
</feature>
<dbReference type="GO" id="GO:0005886">
    <property type="term" value="C:plasma membrane"/>
    <property type="evidence" value="ECO:0007669"/>
    <property type="project" value="UniProtKB-SubCell"/>
</dbReference>
<dbReference type="PANTHER" id="PTHR30250">
    <property type="entry name" value="PST FAMILY PREDICTED COLANIC ACID TRANSPORTER"/>
    <property type="match status" value="1"/>
</dbReference>
<feature type="transmembrane region" description="Helical" evidence="6">
    <location>
        <begin position="362"/>
        <end position="382"/>
    </location>
</feature>
<evidence type="ECO:0000313" key="8">
    <source>
        <dbReference type="Proteomes" id="UP000067111"/>
    </source>
</evidence>
<dbReference type="Proteomes" id="UP000067111">
    <property type="component" value="Unassembled WGS sequence"/>
</dbReference>
<dbReference type="InterPro" id="IPR044550">
    <property type="entry name" value="WzxE"/>
</dbReference>
<gene>
    <name evidence="7" type="ORF">AWV77_05250</name>
</gene>
<dbReference type="GO" id="GO:0009246">
    <property type="term" value="P:enterobacterial common antigen biosynthetic process"/>
    <property type="evidence" value="ECO:0007669"/>
    <property type="project" value="InterPro"/>
</dbReference>
<feature type="transmembrane region" description="Helical" evidence="6">
    <location>
        <begin position="297"/>
        <end position="314"/>
    </location>
</feature>
<feature type="transmembrane region" description="Helical" evidence="6">
    <location>
        <begin position="258"/>
        <end position="277"/>
    </location>
</feature>
<sequence>MTLLRTSFLNGIAVIIKMLTLLGINKMLAIYVGPSGYAALGQFQNAVQMVTTFSTGAISTGVTKYTAEFQEDENAQRRVWRTAGTIAFIGSIVTSVLIVIFSKPLAAWCFNDESFYSVFIWCAATVVFFSFNTLLLAILNGKKEINRYIMANIGGSLLSLIVTIIMVVQFGLYGALISLVLYQSIAFFVTCLLCYRTPWFRISNFLGRMDKQIAINLTKFTAMALTTAACVPVSHILVRNYLGGEFGWETAGYWEAMWRLSTAYLLVVTTTLGLYFLPRLSELVDPREIKKEILQGYKLILPVAMVCGLAIYLLRDFIIDLLFTAAFSPMRDFFAWQMLGDTLKIASWILAYLMLGKAMVRMYILTEVIFAFGFYVLTVILTKWEGPIGVTWAHALNYGVYLIVMYFLIYRKLNRNNGV</sequence>
<evidence type="ECO:0000256" key="6">
    <source>
        <dbReference type="SAM" id="Phobius"/>
    </source>
</evidence>
<feature type="transmembrane region" description="Helical" evidence="6">
    <location>
        <begin position="79"/>
        <end position="102"/>
    </location>
</feature>
<feature type="transmembrane region" description="Helical" evidence="6">
    <location>
        <begin position="176"/>
        <end position="195"/>
    </location>
</feature>
<dbReference type="CDD" id="cd13125">
    <property type="entry name" value="MATE_like_10"/>
    <property type="match status" value="1"/>
</dbReference>
<keyword evidence="5 6" id="KW-0472">Membrane</keyword>
<dbReference type="EMBL" id="LRMR01000005">
    <property type="protein sequence ID" value="KWU52237.1"/>
    <property type="molecule type" value="Genomic_DNA"/>
</dbReference>
<feature type="transmembrane region" description="Helical" evidence="6">
    <location>
        <begin position="216"/>
        <end position="238"/>
    </location>
</feature>
<evidence type="ECO:0000256" key="4">
    <source>
        <dbReference type="ARBA" id="ARBA00022989"/>
    </source>
</evidence>
<dbReference type="OrthoDB" id="9769862at2"/>
<comment type="subcellular location">
    <subcellularLocation>
        <location evidence="1">Cell membrane</location>
        <topology evidence="1">Multi-pass membrane protein</topology>
    </subcellularLocation>
</comment>
<dbReference type="InterPro" id="IPR050833">
    <property type="entry name" value="Poly_Biosynth_Transport"/>
</dbReference>
<reference evidence="8" key="1">
    <citation type="submission" date="2016-01" db="EMBL/GenBank/DDBJ databases">
        <authorList>
            <person name="Gamez R.M."/>
            <person name="Rodriguez F."/>
            <person name="Bernal J.F."/>
            <person name="Agarwala R."/>
            <person name="Landsman D."/>
            <person name="Marino-Ramirez L."/>
        </authorList>
    </citation>
    <scope>NUCLEOTIDE SEQUENCE [LARGE SCALE GENOMIC DNA]</scope>
    <source>
        <strain evidence="8">Ps006</strain>
    </source>
</reference>
<dbReference type="AlphaFoldDB" id="A0A0X7K923"/>
<evidence type="ECO:0000256" key="2">
    <source>
        <dbReference type="ARBA" id="ARBA00022475"/>
    </source>
</evidence>
<proteinExistence type="predicted"/>
<evidence type="ECO:0000313" key="7">
    <source>
        <dbReference type="EMBL" id="KWU52237.1"/>
    </source>
</evidence>
<feature type="transmembrane region" description="Helical" evidence="6">
    <location>
        <begin position="114"/>
        <end position="137"/>
    </location>
</feature>
<feature type="transmembrane region" description="Helical" evidence="6">
    <location>
        <begin position="12"/>
        <end position="34"/>
    </location>
</feature>
<dbReference type="RefSeq" id="WP_060753217.1">
    <property type="nucleotide sequence ID" value="NZ_LRMR01000005.1"/>
</dbReference>
<evidence type="ECO:0000256" key="3">
    <source>
        <dbReference type="ARBA" id="ARBA00022692"/>
    </source>
</evidence>
<dbReference type="PANTHER" id="PTHR30250:SF30">
    <property type="entry name" value="LIPID III FLIPPASE"/>
    <property type="match status" value="1"/>
</dbReference>
<keyword evidence="4 6" id="KW-1133">Transmembrane helix</keyword>
<feature type="transmembrane region" description="Helical" evidence="6">
    <location>
        <begin position="149"/>
        <end position="170"/>
    </location>
</feature>
<organism evidence="7 8">
    <name type="scientific">Pseudomonas palleroniana</name>
    <dbReference type="NCBI Taxonomy" id="191390"/>
    <lineage>
        <taxon>Bacteria</taxon>
        <taxon>Pseudomonadati</taxon>
        <taxon>Pseudomonadota</taxon>
        <taxon>Gammaproteobacteria</taxon>
        <taxon>Pseudomonadales</taxon>
        <taxon>Pseudomonadaceae</taxon>
        <taxon>Pseudomonas</taxon>
    </lineage>
</organism>
<feature type="transmembrane region" description="Helical" evidence="6">
    <location>
        <begin position="46"/>
        <end position="67"/>
    </location>
</feature>
<keyword evidence="3 6" id="KW-0812">Transmembrane</keyword>
<comment type="caution">
    <text evidence="7">The sequence shown here is derived from an EMBL/GenBank/DDBJ whole genome shotgun (WGS) entry which is preliminary data.</text>
</comment>
<dbReference type="Pfam" id="PF13440">
    <property type="entry name" value="Polysacc_synt_3"/>
    <property type="match status" value="1"/>
</dbReference>
<name>A0A0X7K923_9PSED</name>
<accession>A0A0X7K923</accession>
<protein>
    <submittedName>
        <fullName evidence="7">Polysaccharide biosynthesis protein</fullName>
    </submittedName>
</protein>
<evidence type="ECO:0000256" key="5">
    <source>
        <dbReference type="ARBA" id="ARBA00023136"/>
    </source>
</evidence>
<evidence type="ECO:0000256" key="1">
    <source>
        <dbReference type="ARBA" id="ARBA00004651"/>
    </source>
</evidence>
<keyword evidence="2" id="KW-1003">Cell membrane</keyword>